<dbReference type="Gene3D" id="3.30.460.10">
    <property type="entry name" value="Beta Polymerase, domain 2"/>
    <property type="match status" value="1"/>
</dbReference>
<dbReference type="EMBL" id="QJSX01000001">
    <property type="protein sequence ID" value="PYE56307.1"/>
    <property type="molecule type" value="Genomic_DNA"/>
</dbReference>
<accession>A0A318SEU5</accession>
<dbReference type="Gene3D" id="1.20.120.330">
    <property type="entry name" value="Nucleotidyltransferases domain 2"/>
    <property type="match status" value="1"/>
</dbReference>
<gene>
    <name evidence="2" type="ORF">DES52_101111</name>
</gene>
<dbReference type="SUPFAM" id="SSF81301">
    <property type="entry name" value="Nucleotidyltransferase"/>
    <property type="match status" value="1"/>
</dbReference>
<evidence type="ECO:0000313" key="2">
    <source>
        <dbReference type="EMBL" id="PYE56307.1"/>
    </source>
</evidence>
<dbReference type="Pfam" id="PF21418">
    <property type="entry name" value="LinB-like_C"/>
    <property type="match status" value="1"/>
</dbReference>
<evidence type="ECO:0000259" key="1">
    <source>
        <dbReference type="Pfam" id="PF21418"/>
    </source>
</evidence>
<dbReference type="GO" id="GO:0016740">
    <property type="term" value="F:transferase activity"/>
    <property type="evidence" value="ECO:0007669"/>
    <property type="project" value="UniProtKB-KW"/>
</dbReference>
<dbReference type="Proteomes" id="UP000248326">
    <property type="component" value="Unassembled WGS sequence"/>
</dbReference>
<keyword evidence="2" id="KW-0808">Transferase</keyword>
<dbReference type="RefSeq" id="WP_110884819.1">
    <property type="nucleotide sequence ID" value="NZ_QJSX01000001.1"/>
</dbReference>
<sequence length="288" mass="32438">MTILVQHEWIERVRALAQADERLVAALTYGSFTKGEGDQYSDVEFWLFVRDDAFAHLDRVGWIEAVTPTLAVFDDLPAHLTLAIFEGYRRGEFHFARASEMSDVRSWVGNGPFPAPEAMLLVDRTGELHGHLRYLHDHPPKHGEASEVLSLAHSFINWYVQGAQVLRRGEHARALDALGIVHIHLLQLARLVEGTTRHWPTPSKNAEVELSAEAYARFRQCTSALEPRALKRAYAQSWGWGKELVGTLLSLKGVEWPAVFEVAFETLFAAEADRTPEDRASANACRCR</sequence>
<comment type="caution">
    <text evidence="2">The sequence shown here is derived from an EMBL/GenBank/DDBJ whole genome shotgun (WGS) entry which is preliminary data.</text>
</comment>
<protein>
    <submittedName>
        <fullName evidence="2">Lincosamide nucleotidyltransferase</fullName>
    </submittedName>
</protein>
<dbReference type="InterPro" id="IPR043519">
    <property type="entry name" value="NT_sf"/>
</dbReference>
<evidence type="ECO:0000313" key="3">
    <source>
        <dbReference type="Proteomes" id="UP000248326"/>
    </source>
</evidence>
<reference evidence="2 3" key="1">
    <citation type="submission" date="2018-06" db="EMBL/GenBank/DDBJ databases">
        <title>Genomic Encyclopedia of Type Strains, Phase IV (KMG-IV): sequencing the most valuable type-strain genomes for metagenomic binning, comparative biology and taxonomic classification.</title>
        <authorList>
            <person name="Goeker M."/>
        </authorList>
    </citation>
    <scope>NUCLEOTIDE SEQUENCE [LARGE SCALE GENOMIC DNA]</scope>
    <source>
        <strain evidence="2 3">DSM 18048</strain>
    </source>
</reference>
<proteinExistence type="predicted"/>
<feature type="domain" description="Lincosamide nucleotidyltransferase-like C-terminal" evidence="1">
    <location>
        <begin position="148"/>
        <end position="248"/>
    </location>
</feature>
<dbReference type="InterPro" id="IPR048495">
    <property type="entry name" value="LinB-like_C"/>
</dbReference>
<keyword evidence="3" id="KW-1185">Reference proteome</keyword>
<dbReference type="OrthoDB" id="65410at2"/>
<organism evidence="2 3">
    <name type="scientific">Deinococcus yavapaiensis KR-236</name>
    <dbReference type="NCBI Taxonomy" id="694435"/>
    <lineage>
        <taxon>Bacteria</taxon>
        <taxon>Thermotogati</taxon>
        <taxon>Deinococcota</taxon>
        <taxon>Deinococci</taxon>
        <taxon>Deinococcales</taxon>
        <taxon>Deinococcaceae</taxon>
        <taxon>Deinococcus</taxon>
    </lineage>
</organism>
<dbReference type="AlphaFoldDB" id="A0A318SEU5"/>
<name>A0A318SEU5_9DEIO</name>